<keyword evidence="1" id="KW-0812">Transmembrane</keyword>
<evidence type="ECO:0000256" key="1">
    <source>
        <dbReference type="SAM" id="Phobius"/>
    </source>
</evidence>
<evidence type="ECO:0000313" key="3">
    <source>
        <dbReference type="Proteomes" id="UP000054893"/>
    </source>
</evidence>
<accession>A0A158HAG7</accession>
<dbReference type="AlphaFoldDB" id="A0A158HAG7"/>
<name>A0A158HAG7_CABSO</name>
<keyword evidence="1" id="KW-1133">Transmembrane helix</keyword>
<proteinExistence type="predicted"/>
<dbReference type="EMBL" id="FCOC02000015">
    <property type="protein sequence ID" value="SAL41137.1"/>
    <property type="molecule type" value="Genomic_DNA"/>
</dbReference>
<gene>
    <name evidence="2" type="ORF">AWB64_04375</name>
</gene>
<sequence length="144" mass="15257">MNRTTFDEITIKDNFAVAQVALYLFAILQVVMALMTATGSIPLGIAPQALTIQRISITTNAVVNILCFTVGYVLLARCLTHCTTLVWRIALGIFLLNTGIAVLAIAAQPNLYPVLTCGLSVAGATSVWNGRGAIKDHAASLPVD</sequence>
<protein>
    <submittedName>
        <fullName evidence="2">Uncharacterized protein</fullName>
    </submittedName>
</protein>
<reference evidence="2 3" key="1">
    <citation type="submission" date="2016-01" db="EMBL/GenBank/DDBJ databases">
        <authorList>
            <person name="Oliw E.H."/>
        </authorList>
    </citation>
    <scope>NUCLEOTIDE SEQUENCE [LARGE SCALE GENOMIC DNA]</scope>
    <source>
        <strain evidence="2">LMG 22029</strain>
    </source>
</reference>
<feature type="transmembrane region" description="Helical" evidence="1">
    <location>
        <begin position="87"/>
        <end position="106"/>
    </location>
</feature>
<dbReference type="RefSeq" id="WP_060857465.1">
    <property type="nucleotide sequence ID" value="NZ_FCOC02000015.1"/>
</dbReference>
<feature type="transmembrane region" description="Helical" evidence="1">
    <location>
        <begin position="57"/>
        <end position="75"/>
    </location>
</feature>
<dbReference type="Proteomes" id="UP000054893">
    <property type="component" value="Unassembled WGS sequence"/>
</dbReference>
<organism evidence="2 3">
    <name type="scientific">Caballeronia sordidicola</name>
    <name type="common">Burkholderia sordidicola</name>
    <dbReference type="NCBI Taxonomy" id="196367"/>
    <lineage>
        <taxon>Bacteria</taxon>
        <taxon>Pseudomonadati</taxon>
        <taxon>Pseudomonadota</taxon>
        <taxon>Betaproteobacteria</taxon>
        <taxon>Burkholderiales</taxon>
        <taxon>Burkholderiaceae</taxon>
        <taxon>Caballeronia</taxon>
    </lineage>
</organism>
<keyword evidence="1" id="KW-0472">Membrane</keyword>
<evidence type="ECO:0000313" key="2">
    <source>
        <dbReference type="EMBL" id="SAL41137.1"/>
    </source>
</evidence>
<dbReference type="OrthoDB" id="9114887at2"/>
<feature type="transmembrane region" description="Helical" evidence="1">
    <location>
        <begin position="20"/>
        <end position="45"/>
    </location>
</feature>